<evidence type="ECO:0000313" key="1">
    <source>
        <dbReference type="EMBL" id="KAK7856428.1"/>
    </source>
</evidence>
<proteinExistence type="predicted"/>
<gene>
    <name evidence="1" type="ORF">CFP56_023668</name>
</gene>
<reference evidence="1 2" key="1">
    <citation type="journal article" date="2018" name="Sci. Data">
        <title>The draft genome sequence of cork oak.</title>
        <authorList>
            <person name="Ramos A.M."/>
            <person name="Usie A."/>
            <person name="Barbosa P."/>
            <person name="Barros P.M."/>
            <person name="Capote T."/>
            <person name="Chaves I."/>
            <person name="Simoes F."/>
            <person name="Abreu I."/>
            <person name="Carrasquinho I."/>
            <person name="Faro C."/>
            <person name="Guimaraes J.B."/>
            <person name="Mendonca D."/>
            <person name="Nobrega F."/>
            <person name="Rodrigues L."/>
            <person name="Saibo N.J.M."/>
            <person name="Varela M.C."/>
            <person name="Egas C."/>
            <person name="Matos J."/>
            <person name="Miguel C.M."/>
            <person name="Oliveira M.M."/>
            <person name="Ricardo C.P."/>
            <person name="Goncalves S."/>
        </authorList>
    </citation>
    <scope>NUCLEOTIDE SEQUENCE [LARGE SCALE GENOMIC DNA]</scope>
    <source>
        <strain evidence="2">cv. HL8</strain>
    </source>
</reference>
<evidence type="ECO:0000313" key="2">
    <source>
        <dbReference type="Proteomes" id="UP000237347"/>
    </source>
</evidence>
<keyword evidence="2" id="KW-1185">Reference proteome</keyword>
<protein>
    <submittedName>
        <fullName evidence="1">Uncharacterized protein</fullName>
    </submittedName>
</protein>
<comment type="caution">
    <text evidence="1">The sequence shown here is derived from an EMBL/GenBank/DDBJ whole genome shotgun (WGS) entry which is preliminary data.</text>
</comment>
<dbReference type="EMBL" id="PKMF04000037">
    <property type="protein sequence ID" value="KAK7856428.1"/>
    <property type="molecule type" value="Genomic_DNA"/>
</dbReference>
<dbReference type="AlphaFoldDB" id="A0AAW0LXN2"/>
<organism evidence="1 2">
    <name type="scientific">Quercus suber</name>
    <name type="common">Cork oak</name>
    <dbReference type="NCBI Taxonomy" id="58331"/>
    <lineage>
        <taxon>Eukaryota</taxon>
        <taxon>Viridiplantae</taxon>
        <taxon>Streptophyta</taxon>
        <taxon>Embryophyta</taxon>
        <taxon>Tracheophyta</taxon>
        <taxon>Spermatophyta</taxon>
        <taxon>Magnoliopsida</taxon>
        <taxon>eudicotyledons</taxon>
        <taxon>Gunneridae</taxon>
        <taxon>Pentapetalae</taxon>
        <taxon>rosids</taxon>
        <taxon>fabids</taxon>
        <taxon>Fagales</taxon>
        <taxon>Fagaceae</taxon>
        <taxon>Quercus</taxon>
    </lineage>
</organism>
<sequence>MVSSEANSIKNKHYEYKLPQDSGQNIEEVLDTLLGFIVILCHNLCYQDCGHKAAIQVVNLVNYNSLYEAFQTQCHPFSIRECKCSFEKKEQKEMDMNMDMDMYRCVECGFRIKTLFVQYSSGNI</sequence>
<name>A0AAW0LXN2_QUESU</name>
<dbReference type="Proteomes" id="UP000237347">
    <property type="component" value="Unassembled WGS sequence"/>
</dbReference>
<accession>A0AAW0LXN2</accession>